<dbReference type="AlphaFoldDB" id="A0A4Y2V4S0"/>
<organism evidence="1 2">
    <name type="scientific">Araneus ventricosus</name>
    <name type="common">Orbweaver spider</name>
    <name type="synonym">Epeira ventricosa</name>
    <dbReference type="NCBI Taxonomy" id="182803"/>
    <lineage>
        <taxon>Eukaryota</taxon>
        <taxon>Metazoa</taxon>
        <taxon>Ecdysozoa</taxon>
        <taxon>Arthropoda</taxon>
        <taxon>Chelicerata</taxon>
        <taxon>Arachnida</taxon>
        <taxon>Araneae</taxon>
        <taxon>Araneomorphae</taxon>
        <taxon>Entelegynae</taxon>
        <taxon>Araneoidea</taxon>
        <taxon>Araneidae</taxon>
        <taxon>Araneus</taxon>
    </lineage>
</organism>
<reference evidence="1 2" key="1">
    <citation type="journal article" date="2019" name="Sci. Rep.">
        <title>Orb-weaving spider Araneus ventricosus genome elucidates the spidroin gene catalogue.</title>
        <authorList>
            <person name="Kono N."/>
            <person name="Nakamura H."/>
            <person name="Ohtoshi R."/>
            <person name="Moran D.A.P."/>
            <person name="Shinohara A."/>
            <person name="Yoshida Y."/>
            <person name="Fujiwara M."/>
            <person name="Mori M."/>
            <person name="Tomita M."/>
            <person name="Arakawa K."/>
        </authorList>
    </citation>
    <scope>NUCLEOTIDE SEQUENCE [LARGE SCALE GENOMIC DNA]</scope>
</reference>
<evidence type="ECO:0000313" key="1">
    <source>
        <dbReference type="EMBL" id="GBO19056.1"/>
    </source>
</evidence>
<sequence length="121" mass="13495">MLSQDFNGSGRLGGKITGLEQFLQFHSSVFMAGRRHFLGLTVTTDLSSAIQGDYTSCDYQVGPESGSICFFAGSLFHLYLFSLRIFPRFTRGFFLFSQDSYTDEKIPFGPCLQVGSMKETT</sequence>
<accession>A0A4Y2V4S0</accession>
<evidence type="ECO:0000313" key="2">
    <source>
        <dbReference type="Proteomes" id="UP000499080"/>
    </source>
</evidence>
<proteinExistence type="predicted"/>
<dbReference type="EMBL" id="BGPR01042594">
    <property type="protein sequence ID" value="GBO19056.1"/>
    <property type="molecule type" value="Genomic_DNA"/>
</dbReference>
<dbReference type="Proteomes" id="UP000499080">
    <property type="component" value="Unassembled WGS sequence"/>
</dbReference>
<protein>
    <submittedName>
        <fullName evidence="1">Uncharacterized protein</fullName>
    </submittedName>
</protein>
<comment type="caution">
    <text evidence="1">The sequence shown here is derived from an EMBL/GenBank/DDBJ whole genome shotgun (WGS) entry which is preliminary data.</text>
</comment>
<gene>
    <name evidence="1" type="ORF">AVEN_43124_1</name>
</gene>
<keyword evidence="2" id="KW-1185">Reference proteome</keyword>
<name>A0A4Y2V4S0_ARAVE</name>